<keyword evidence="2 6" id="KW-0489">Methyltransferase</keyword>
<dbReference type="EC" id="2.1.1.-" evidence="6"/>
<dbReference type="InterPro" id="IPR029063">
    <property type="entry name" value="SAM-dependent_MTases_sf"/>
</dbReference>
<dbReference type="Pfam" id="PF06859">
    <property type="entry name" value="Bin3"/>
    <property type="match status" value="1"/>
</dbReference>
<dbReference type="GO" id="GO:0005737">
    <property type="term" value="C:cytoplasm"/>
    <property type="evidence" value="ECO:0007669"/>
    <property type="project" value="TreeGrafter"/>
</dbReference>
<evidence type="ECO:0000313" key="8">
    <source>
        <dbReference type="EMBL" id="CAE2220345.1"/>
    </source>
</evidence>
<gene>
    <name evidence="8" type="ORF">VSP0166_LOCUS8860</name>
</gene>
<name>A0A7S4I6U1_9EUKA</name>
<dbReference type="AlphaFoldDB" id="A0A7S4I6U1"/>
<keyword evidence="4 5" id="KW-0949">S-adenosyl-L-methionine</keyword>
<evidence type="ECO:0000256" key="6">
    <source>
        <dbReference type="RuleBase" id="RU367087"/>
    </source>
</evidence>
<organism evidence="8">
    <name type="scientific">Vannella robusta</name>
    <dbReference type="NCBI Taxonomy" id="1487602"/>
    <lineage>
        <taxon>Eukaryota</taxon>
        <taxon>Amoebozoa</taxon>
        <taxon>Discosea</taxon>
        <taxon>Flabellinia</taxon>
        <taxon>Vannellidae</taxon>
        <taxon>Vannella</taxon>
    </lineage>
</organism>
<dbReference type="InterPro" id="IPR039772">
    <property type="entry name" value="Bin3-like"/>
</dbReference>
<dbReference type="GO" id="GO:0008173">
    <property type="term" value="F:RNA methyltransferase activity"/>
    <property type="evidence" value="ECO:0007669"/>
    <property type="project" value="UniProtKB-UniRule"/>
</dbReference>
<dbReference type="SUPFAM" id="SSF53335">
    <property type="entry name" value="S-adenosyl-L-methionine-dependent methyltransferases"/>
    <property type="match status" value="1"/>
</dbReference>
<keyword evidence="3 6" id="KW-0808">Transferase</keyword>
<evidence type="ECO:0000256" key="5">
    <source>
        <dbReference type="PROSITE-ProRule" id="PRU00848"/>
    </source>
</evidence>
<dbReference type="EMBL" id="HBKP01012600">
    <property type="protein sequence ID" value="CAE2220345.1"/>
    <property type="molecule type" value="Transcribed_RNA"/>
</dbReference>
<dbReference type="GO" id="GO:0008171">
    <property type="term" value="F:O-methyltransferase activity"/>
    <property type="evidence" value="ECO:0007669"/>
    <property type="project" value="UniProtKB-UniRule"/>
</dbReference>
<accession>A0A7S4I6U1</accession>
<comment type="similarity">
    <text evidence="1 6">Belongs to the methyltransferase superfamily.</text>
</comment>
<dbReference type="PROSITE" id="PS51515">
    <property type="entry name" value="BIN3_SAM"/>
    <property type="match status" value="1"/>
</dbReference>
<evidence type="ECO:0000256" key="1">
    <source>
        <dbReference type="ARBA" id="ARBA00008361"/>
    </source>
</evidence>
<evidence type="ECO:0000256" key="3">
    <source>
        <dbReference type="ARBA" id="ARBA00022679"/>
    </source>
</evidence>
<evidence type="ECO:0000259" key="7">
    <source>
        <dbReference type="PROSITE" id="PS51515"/>
    </source>
</evidence>
<dbReference type="Gene3D" id="3.40.50.150">
    <property type="entry name" value="Vaccinia Virus protein VP39"/>
    <property type="match status" value="1"/>
</dbReference>
<dbReference type="PANTHER" id="PTHR12315">
    <property type="entry name" value="BICOID-INTERACTING PROTEIN RELATED"/>
    <property type="match status" value="1"/>
</dbReference>
<dbReference type="PANTHER" id="PTHR12315:SF1">
    <property type="entry name" value="RNA 5'-MONOPHOSPHATE METHYLTRANSFERASE"/>
    <property type="match status" value="1"/>
</dbReference>
<feature type="domain" description="Bin3-type SAM" evidence="7">
    <location>
        <begin position="29"/>
        <end position="237"/>
    </location>
</feature>
<dbReference type="InterPro" id="IPR024160">
    <property type="entry name" value="BIN3_SAM-bd_dom"/>
</dbReference>
<proteinExistence type="inferred from homology"/>
<dbReference type="GO" id="GO:2000632">
    <property type="term" value="P:negative regulation of pre-miRNA processing"/>
    <property type="evidence" value="ECO:0007669"/>
    <property type="project" value="TreeGrafter"/>
</dbReference>
<sequence>MSGFAPFGNFWNYYQFNKVDERLQYINIKDVLRAIAPKEGEQMSILDVGCNEGDLTIAVSQLLLDQATISPQNLHILGIDLDHQLIERAKQKSDFIDFQHDNFMVSPIPDDFLAQRGQKNFELVFALSITMWIHLNNGDEGLDSFLEKLCRLSKNLIIEPHPWKCYLSMRKRNKKNKTELPYSLDTLKIRNDVVQHIEAKLEQLHFKLMGTLGVTKWERKILWYQRVDIEAVTNKEPDA</sequence>
<reference evidence="8" key="1">
    <citation type="submission" date="2021-01" db="EMBL/GenBank/DDBJ databases">
        <authorList>
            <person name="Corre E."/>
            <person name="Pelletier E."/>
            <person name="Niang G."/>
            <person name="Scheremetjew M."/>
            <person name="Finn R."/>
            <person name="Kale V."/>
            <person name="Holt S."/>
            <person name="Cochrane G."/>
            <person name="Meng A."/>
            <person name="Brown T."/>
            <person name="Cohen L."/>
        </authorList>
    </citation>
    <scope>NUCLEOTIDE SEQUENCE</scope>
    <source>
        <strain evidence="8">DIVA3 518/3/11/1/6</strain>
    </source>
</reference>
<evidence type="ECO:0000256" key="2">
    <source>
        <dbReference type="ARBA" id="ARBA00022603"/>
    </source>
</evidence>
<dbReference type="InterPro" id="IPR010675">
    <property type="entry name" value="Bin3_C"/>
</dbReference>
<dbReference type="GO" id="GO:0032259">
    <property type="term" value="P:methylation"/>
    <property type="evidence" value="ECO:0007669"/>
    <property type="project" value="UniProtKB-KW"/>
</dbReference>
<evidence type="ECO:0000256" key="4">
    <source>
        <dbReference type="ARBA" id="ARBA00022691"/>
    </source>
</evidence>
<protein>
    <recommendedName>
        <fullName evidence="6">RNA methyltransferase</fullName>
        <ecNumber evidence="6">2.1.1.-</ecNumber>
    </recommendedName>
</protein>